<proteinExistence type="predicted"/>
<gene>
    <name evidence="2" type="ORF">CONLIGDRAFT_79768</name>
</gene>
<dbReference type="InParanoid" id="A0A1J7ICM5"/>
<protein>
    <submittedName>
        <fullName evidence="2">Uncharacterized protein</fullName>
    </submittedName>
</protein>
<dbReference type="EMBL" id="KV875102">
    <property type="protein sequence ID" value="OIW25035.1"/>
    <property type="molecule type" value="Genomic_DNA"/>
</dbReference>
<evidence type="ECO:0000313" key="2">
    <source>
        <dbReference type="EMBL" id="OIW25035.1"/>
    </source>
</evidence>
<reference evidence="2 3" key="1">
    <citation type="submission" date="2016-10" db="EMBL/GenBank/DDBJ databases">
        <title>Draft genome sequence of Coniochaeta ligniaria NRRL30616, a lignocellulolytic fungus for bioabatement of inhibitors in plant biomass hydrolysates.</title>
        <authorList>
            <consortium name="DOE Joint Genome Institute"/>
            <person name="Jimenez D.J."/>
            <person name="Hector R.E."/>
            <person name="Riley R."/>
            <person name="Sun H."/>
            <person name="Grigoriev I.V."/>
            <person name="Van Elsas J.D."/>
            <person name="Nichols N.N."/>
        </authorList>
    </citation>
    <scope>NUCLEOTIDE SEQUENCE [LARGE SCALE GENOMIC DNA]</scope>
    <source>
        <strain evidence="2 3">NRRL 30616</strain>
    </source>
</reference>
<evidence type="ECO:0000256" key="1">
    <source>
        <dbReference type="SAM" id="MobiDB-lite"/>
    </source>
</evidence>
<dbReference type="Proteomes" id="UP000182658">
    <property type="component" value="Unassembled WGS sequence"/>
</dbReference>
<accession>A0A1J7ICM5</accession>
<evidence type="ECO:0000313" key="3">
    <source>
        <dbReference type="Proteomes" id="UP000182658"/>
    </source>
</evidence>
<keyword evidence="3" id="KW-1185">Reference proteome</keyword>
<dbReference type="AlphaFoldDB" id="A0A1J7ICM5"/>
<sequence>MSRIVKANVKSTQRALVNIESCLFQLDHSYIRETLERTQIPSSESCRKGWKALATRRNTQASPRLPRGTKQASQSSPDGIQDGRQGHAKEFVGLCPPSFCSRVLRTASTASTVSRAGKPRRTDCTPVSFDLICGGVCDLQAIFALDSQDCAVQTRLLRSSQLALTTVTANQESELESRDHESPAL</sequence>
<organism evidence="2 3">
    <name type="scientific">Coniochaeta ligniaria NRRL 30616</name>
    <dbReference type="NCBI Taxonomy" id="1408157"/>
    <lineage>
        <taxon>Eukaryota</taxon>
        <taxon>Fungi</taxon>
        <taxon>Dikarya</taxon>
        <taxon>Ascomycota</taxon>
        <taxon>Pezizomycotina</taxon>
        <taxon>Sordariomycetes</taxon>
        <taxon>Sordariomycetidae</taxon>
        <taxon>Coniochaetales</taxon>
        <taxon>Coniochaetaceae</taxon>
        <taxon>Coniochaeta</taxon>
    </lineage>
</organism>
<feature type="region of interest" description="Disordered" evidence="1">
    <location>
        <begin position="56"/>
        <end position="83"/>
    </location>
</feature>
<name>A0A1J7ICM5_9PEZI</name>